<evidence type="ECO:0000256" key="8">
    <source>
        <dbReference type="ARBA" id="ARBA00023284"/>
    </source>
</evidence>
<evidence type="ECO:0000259" key="11">
    <source>
        <dbReference type="Pfam" id="PF07992"/>
    </source>
</evidence>
<dbReference type="SUPFAM" id="SSF51905">
    <property type="entry name" value="FAD/NAD(P)-binding domain"/>
    <property type="match status" value="1"/>
</dbReference>
<dbReference type="InterPro" id="IPR023753">
    <property type="entry name" value="FAD/NAD-binding_dom"/>
</dbReference>
<dbReference type="InterPro" id="IPR036188">
    <property type="entry name" value="FAD/NAD-bd_sf"/>
</dbReference>
<evidence type="ECO:0000313" key="13">
    <source>
        <dbReference type="Proteomes" id="UP001500192"/>
    </source>
</evidence>
<keyword evidence="13" id="KW-1185">Reference proteome</keyword>
<dbReference type="PRINTS" id="PR00411">
    <property type="entry name" value="PNDRDTASEI"/>
</dbReference>
<keyword evidence="8 9" id="KW-0676">Redox-active center</keyword>
<dbReference type="InterPro" id="IPR004099">
    <property type="entry name" value="Pyr_nucl-diS_OxRdtase_dimer"/>
</dbReference>
<keyword evidence="4 9" id="KW-0274">FAD</keyword>
<dbReference type="SUPFAM" id="SSF55424">
    <property type="entry name" value="FAD/NAD-linked reductases, dimerisation (C-terminal) domain"/>
    <property type="match status" value="1"/>
</dbReference>
<sequence length="463" mass="50551">MPHYDLVIVGTGSGNSILDPRFADWKTAIVEKGVFGGTCLNVGCIPTKMFVHTADLAATPSISGRFGVDEELLNVRWRDVRDRIFGRIDPIAEGGREYRTSHADNANVTVYEGEGRFTGHKELTVSLPDRTETITADRFVLAAGGRPVVPDIEGLDQVPYHTSDSIMRLDELPRRLVIVGSGFVAAEFAHVFSSFGVEVTVIARSGALLRSEDEDISARYTELAAQRYDVRLNRKVLRARRTETGLALDLAEGETVEADQLLIAVGRRPNSDLLDVAATGVTTLDSGHVKVDSYQQTSVEGIYALGDLSSPYELKHVANHEARVVQHNLLHPDERIQADHRFVPHAVFGSPQIASVGVTEQQARQRGLKYTTSKQDYAAIAYGWAMEDTTGFAKLLADPETGQLLGAHIIGPQAPTVIQPLVQAMSFGLDAHTMARGQYWIHPAMPELVENALLNLNVPGASR</sequence>
<comment type="cofactor">
    <cofactor evidence="1">
        <name>FAD</name>
        <dbReference type="ChEBI" id="CHEBI:57692"/>
    </cofactor>
</comment>
<dbReference type="InterPro" id="IPR016156">
    <property type="entry name" value="FAD/NAD-linked_Rdtase_dimer_sf"/>
</dbReference>
<dbReference type="NCBIfam" id="NF005884">
    <property type="entry name" value="PRK07846.1"/>
    <property type="match status" value="1"/>
</dbReference>
<evidence type="ECO:0000256" key="6">
    <source>
        <dbReference type="ARBA" id="ARBA00023002"/>
    </source>
</evidence>
<proteinExistence type="inferred from homology"/>
<organism evidence="12 13">
    <name type="scientific">Amycolatopsis dongchuanensis</name>
    <dbReference type="NCBI Taxonomy" id="1070866"/>
    <lineage>
        <taxon>Bacteria</taxon>
        <taxon>Bacillati</taxon>
        <taxon>Actinomycetota</taxon>
        <taxon>Actinomycetes</taxon>
        <taxon>Pseudonocardiales</taxon>
        <taxon>Pseudonocardiaceae</taxon>
        <taxon>Amycolatopsis</taxon>
    </lineage>
</organism>
<dbReference type="NCBIfam" id="TIGR03452">
    <property type="entry name" value="mycothione_red"/>
    <property type="match status" value="1"/>
</dbReference>
<keyword evidence="3 9" id="KW-0285">Flavoprotein</keyword>
<dbReference type="Proteomes" id="UP001500192">
    <property type="component" value="Unassembled WGS sequence"/>
</dbReference>
<evidence type="ECO:0000256" key="7">
    <source>
        <dbReference type="ARBA" id="ARBA00023157"/>
    </source>
</evidence>
<gene>
    <name evidence="12" type="ORF">GCM10023214_63040</name>
</gene>
<dbReference type="PIRSF" id="PIRSF000350">
    <property type="entry name" value="Mercury_reductase_MerA"/>
    <property type="match status" value="1"/>
</dbReference>
<evidence type="ECO:0000256" key="3">
    <source>
        <dbReference type="ARBA" id="ARBA00022630"/>
    </source>
</evidence>
<feature type="domain" description="FAD/NAD(P)-binding" evidence="11">
    <location>
        <begin position="4"/>
        <end position="321"/>
    </location>
</feature>
<feature type="domain" description="Pyridine nucleotide-disulphide oxidoreductase dimerisation" evidence="10">
    <location>
        <begin position="343"/>
        <end position="452"/>
    </location>
</feature>
<dbReference type="InterPro" id="IPR012999">
    <property type="entry name" value="Pyr_OxRdtase_I_AS"/>
</dbReference>
<dbReference type="Pfam" id="PF02852">
    <property type="entry name" value="Pyr_redox_dim"/>
    <property type="match status" value="1"/>
</dbReference>
<dbReference type="PRINTS" id="PR00368">
    <property type="entry name" value="FADPNR"/>
</dbReference>
<evidence type="ECO:0000256" key="2">
    <source>
        <dbReference type="ARBA" id="ARBA00007532"/>
    </source>
</evidence>
<reference evidence="13" key="1">
    <citation type="journal article" date="2019" name="Int. J. Syst. Evol. Microbiol.">
        <title>The Global Catalogue of Microorganisms (GCM) 10K type strain sequencing project: providing services to taxonomists for standard genome sequencing and annotation.</title>
        <authorList>
            <consortium name="The Broad Institute Genomics Platform"/>
            <consortium name="The Broad Institute Genome Sequencing Center for Infectious Disease"/>
            <person name="Wu L."/>
            <person name="Ma J."/>
        </authorList>
    </citation>
    <scope>NUCLEOTIDE SEQUENCE [LARGE SCALE GENOMIC DNA]</scope>
    <source>
        <strain evidence="13">JCM 18054</strain>
    </source>
</reference>
<dbReference type="Gene3D" id="3.30.390.30">
    <property type="match status" value="1"/>
</dbReference>
<dbReference type="PROSITE" id="PS00076">
    <property type="entry name" value="PYRIDINE_REDOX_1"/>
    <property type="match status" value="1"/>
</dbReference>
<dbReference type="PANTHER" id="PTHR43014:SF4">
    <property type="entry name" value="PYRIDINE NUCLEOTIDE-DISULFIDE OXIDOREDUCTASE RCLA-RELATED"/>
    <property type="match status" value="1"/>
</dbReference>
<name>A0ABP8VGU2_9PSEU</name>
<dbReference type="Pfam" id="PF07992">
    <property type="entry name" value="Pyr_redox_2"/>
    <property type="match status" value="1"/>
</dbReference>
<dbReference type="PANTHER" id="PTHR43014">
    <property type="entry name" value="MERCURIC REDUCTASE"/>
    <property type="match status" value="1"/>
</dbReference>
<evidence type="ECO:0000256" key="9">
    <source>
        <dbReference type="RuleBase" id="RU003691"/>
    </source>
</evidence>
<dbReference type="InterPro" id="IPR001100">
    <property type="entry name" value="Pyr_nuc-diS_OxRdtase"/>
</dbReference>
<evidence type="ECO:0000313" key="12">
    <source>
        <dbReference type="EMBL" id="GAA4662120.1"/>
    </source>
</evidence>
<evidence type="ECO:0000256" key="5">
    <source>
        <dbReference type="ARBA" id="ARBA00022857"/>
    </source>
</evidence>
<dbReference type="Gene3D" id="3.50.50.60">
    <property type="entry name" value="FAD/NAD(P)-binding domain"/>
    <property type="match status" value="2"/>
</dbReference>
<accession>A0ABP8VGU2</accession>
<comment type="caution">
    <text evidence="12">The sequence shown here is derived from an EMBL/GenBank/DDBJ whole genome shotgun (WGS) entry which is preliminary data.</text>
</comment>
<dbReference type="InterPro" id="IPR017817">
    <property type="entry name" value="Mycothione_reductase"/>
</dbReference>
<evidence type="ECO:0000259" key="10">
    <source>
        <dbReference type="Pfam" id="PF02852"/>
    </source>
</evidence>
<comment type="similarity">
    <text evidence="2 9">Belongs to the class-I pyridine nucleotide-disulfide oxidoreductase family.</text>
</comment>
<keyword evidence="5" id="KW-0521">NADP</keyword>
<evidence type="ECO:0000256" key="1">
    <source>
        <dbReference type="ARBA" id="ARBA00001974"/>
    </source>
</evidence>
<dbReference type="RefSeq" id="WP_346055881.1">
    <property type="nucleotide sequence ID" value="NZ_BAABIB010000125.1"/>
</dbReference>
<evidence type="ECO:0000256" key="4">
    <source>
        <dbReference type="ARBA" id="ARBA00022827"/>
    </source>
</evidence>
<keyword evidence="6 9" id="KW-0560">Oxidoreductase</keyword>
<keyword evidence="7" id="KW-1015">Disulfide bond</keyword>
<dbReference type="EMBL" id="BAABIB010000125">
    <property type="protein sequence ID" value="GAA4662120.1"/>
    <property type="molecule type" value="Genomic_DNA"/>
</dbReference>
<protein>
    <submittedName>
        <fullName evidence="12">Mycothione reductase</fullName>
    </submittedName>
</protein>